<dbReference type="GO" id="GO:0032190">
    <property type="term" value="F:acrosin binding"/>
    <property type="evidence" value="ECO:0007669"/>
    <property type="project" value="TreeGrafter"/>
</dbReference>
<keyword evidence="9" id="KW-1015">Disulfide bond</keyword>
<dbReference type="Pfam" id="PF00100">
    <property type="entry name" value="Zona_pellucida"/>
    <property type="match status" value="1"/>
</dbReference>
<dbReference type="Pfam" id="PF23736">
    <property type="entry name" value="Ig_ZP2"/>
    <property type="match status" value="1"/>
</dbReference>
<dbReference type="PANTHER" id="PTHR23343">
    <property type="entry name" value="ZONA PELLUCIDA SPERM-BINDING PROTEIN"/>
    <property type="match status" value="1"/>
</dbReference>
<dbReference type="PANTHER" id="PTHR23343:SF4">
    <property type="entry name" value="ZONA PELLUCIDA SPERM-BINDING PROTEIN 2"/>
    <property type="match status" value="1"/>
</dbReference>
<evidence type="ECO:0000256" key="7">
    <source>
        <dbReference type="ARBA" id="ARBA00022989"/>
    </source>
</evidence>
<dbReference type="Pfam" id="PF23344">
    <property type="entry name" value="ZP-N"/>
    <property type="match status" value="1"/>
</dbReference>
<dbReference type="InterPro" id="IPR055355">
    <property type="entry name" value="ZP-C"/>
</dbReference>
<dbReference type="InterPro" id="IPR001507">
    <property type="entry name" value="ZP_dom"/>
</dbReference>
<dbReference type="InterPro" id="IPR057638">
    <property type="entry name" value="Ig_ZP2_2nd"/>
</dbReference>
<keyword evidence="4" id="KW-0272">Extracellular matrix</keyword>
<dbReference type="GO" id="GO:0035804">
    <property type="term" value="F:structural constituent of egg coat"/>
    <property type="evidence" value="ECO:0007669"/>
    <property type="project" value="TreeGrafter"/>
</dbReference>
<evidence type="ECO:0000256" key="4">
    <source>
        <dbReference type="ARBA" id="ARBA00022530"/>
    </source>
</evidence>
<evidence type="ECO:0000256" key="13">
    <source>
        <dbReference type="SAM" id="Phobius"/>
    </source>
</evidence>
<proteinExistence type="predicted"/>
<dbReference type="InterPro" id="IPR051148">
    <property type="entry name" value="Zona_Pellucida_Domain_gp"/>
</dbReference>
<evidence type="ECO:0000256" key="12">
    <source>
        <dbReference type="ARBA" id="ARBA00024183"/>
    </source>
</evidence>
<feature type="transmembrane region" description="Helical" evidence="13">
    <location>
        <begin position="661"/>
        <end position="681"/>
    </location>
</feature>
<gene>
    <name evidence="15" type="ORF">GDO81_016859</name>
</gene>
<evidence type="ECO:0000256" key="6">
    <source>
        <dbReference type="ARBA" id="ARBA00022692"/>
    </source>
</evidence>
<reference evidence="15" key="1">
    <citation type="thesis" date="2020" institute="ProQuest LLC" country="789 East Eisenhower Parkway, Ann Arbor, MI, USA">
        <title>Comparative Genomics and Chromosome Evolution.</title>
        <authorList>
            <person name="Mudd A.B."/>
        </authorList>
    </citation>
    <scope>NUCLEOTIDE SEQUENCE</scope>
    <source>
        <strain evidence="15">237g6f4</strain>
        <tissue evidence="15">Blood</tissue>
    </source>
</reference>
<protein>
    <recommendedName>
        <fullName evidence="14">ZP domain-containing protein</fullName>
    </recommendedName>
</protein>
<organism evidence="15 16">
    <name type="scientific">Engystomops pustulosus</name>
    <name type="common">Tungara frog</name>
    <name type="synonym">Physalaemus pustulosus</name>
    <dbReference type="NCBI Taxonomy" id="76066"/>
    <lineage>
        <taxon>Eukaryota</taxon>
        <taxon>Metazoa</taxon>
        <taxon>Chordata</taxon>
        <taxon>Craniata</taxon>
        <taxon>Vertebrata</taxon>
        <taxon>Euteleostomi</taxon>
        <taxon>Amphibia</taxon>
        <taxon>Batrachia</taxon>
        <taxon>Anura</taxon>
        <taxon>Neobatrachia</taxon>
        <taxon>Hyloidea</taxon>
        <taxon>Leptodactylidae</taxon>
        <taxon>Leiuperinae</taxon>
        <taxon>Engystomops</taxon>
    </lineage>
</organism>
<comment type="subcellular location">
    <subcellularLocation>
        <location evidence="1">Cell membrane</location>
        <topology evidence="1">Single-pass type I membrane protein</topology>
    </subcellularLocation>
    <subcellularLocation>
        <location evidence="12">Zona pellucida</location>
    </subcellularLocation>
</comment>
<dbReference type="SMART" id="SM00241">
    <property type="entry name" value="ZP"/>
    <property type="match status" value="1"/>
</dbReference>
<evidence type="ECO:0000256" key="5">
    <source>
        <dbReference type="ARBA" id="ARBA00022685"/>
    </source>
</evidence>
<dbReference type="AlphaFoldDB" id="A0AAV7AG57"/>
<name>A0AAV7AG57_ENGPU</name>
<keyword evidence="10" id="KW-0325">Glycoprotein</keyword>
<keyword evidence="5" id="KW-0165">Cleavage on pair of basic residues</keyword>
<dbReference type="PROSITE" id="PS51034">
    <property type="entry name" value="ZP_2"/>
    <property type="match status" value="1"/>
</dbReference>
<feature type="domain" description="ZP" evidence="14">
    <location>
        <begin position="349"/>
        <end position="614"/>
    </location>
</feature>
<dbReference type="InterPro" id="IPR048290">
    <property type="entry name" value="ZP_chr"/>
</dbReference>
<evidence type="ECO:0000256" key="1">
    <source>
        <dbReference type="ARBA" id="ARBA00004251"/>
    </source>
</evidence>
<dbReference type="EMBL" id="WNYA01000008">
    <property type="protein sequence ID" value="KAG8558096.1"/>
    <property type="molecule type" value="Genomic_DNA"/>
</dbReference>
<evidence type="ECO:0000256" key="3">
    <source>
        <dbReference type="ARBA" id="ARBA00022525"/>
    </source>
</evidence>
<dbReference type="InterPro" id="IPR057636">
    <property type="entry name" value="Ig_ZP2_3rd"/>
</dbReference>
<dbReference type="Gene3D" id="2.60.40.3210">
    <property type="entry name" value="Zona pellucida, ZP-N domain"/>
    <property type="match status" value="1"/>
</dbReference>
<evidence type="ECO:0000256" key="2">
    <source>
        <dbReference type="ARBA" id="ARBA00022475"/>
    </source>
</evidence>
<keyword evidence="2" id="KW-1003">Cell membrane</keyword>
<dbReference type="GO" id="GO:0005886">
    <property type="term" value="C:plasma membrane"/>
    <property type="evidence" value="ECO:0007669"/>
    <property type="project" value="UniProtKB-SubCell"/>
</dbReference>
<dbReference type="PRINTS" id="PR00023">
    <property type="entry name" value="ZPELLUCIDA"/>
</dbReference>
<keyword evidence="7 13" id="KW-1133">Transmembrane helix</keyword>
<dbReference type="GO" id="GO:0035805">
    <property type="term" value="C:egg coat"/>
    <property type="evidence" value="ECO:0007669"/>
    <property type="project" value="UniProtKB-SubCell"/>
</dbReference>
<keyword evidence="16" id="KW-1185">Reference proteome</keyword>
<dbReference type="GO" id="GO:0060468">
    <property type="term" value="P:prevention of polyspermy"/>
    <property type="evidence" value="ECO:0007669"/>
    <property type="project" value="TreeGrafter"/>
</dbReference>
<keyword evidence="6 13" id="KW-0812">Transmembrane</keyword>
<evidence type="ECO:0000256" key="8">
    <source>
        <dbReference type="ARBA" id="ARBA00023136"/>
    </source>
</evidence>
<keyword evidence="3" id="KW-0964">Secreted</keyword>
<evidence type="ECO:0000256" key="11">
    <source>
        <dbReference type="ARBA" id="ARBA00023279"/>
    </source>
</evidence>
<keyword evidence="8 13" id="KW-0472">Membrane</keyword>
<dbReference type="InterPro" id="IPR055356">
    <property type="entry name" value="ZP-N"/>
</dbReference>
<dbReference type="GO" id="GO:0007339">
    <property type="term" value="P:binding of sperm to zona pellucida"/>
    <property type="evidence" value="ECO:0007669"/>
    <property type="project" value="TreeGrafter"/>
</dbReference>
<comment type="caution">
    <text evidence="15">The sequence shown here is derived from an EMBL/GenBank/DDBJ whole genome shotgun (WGS) entry which is preliminary data.</text>
</comment>
<dbReference type="InterPro" id="IPR042235">
    <property type="entry name" value="ZP-C_dom"/>
</dbReference>
<evidence type="ECO:0000256" key="9">
    <source>
        <dbReference type="ARBA" id="ARBA00023157"/>
    </source>
</evidence>
<dbReference type="Pfam" id="PF23740">
    <property type="entry name" value="Ig_ZP2_3rd"/>
    <property type="match status" value="1"/>
</dbReference>
<evidence type="ECO:0000259" key="14">
    <source>
        <dbReference type="PROSITE" id="PS51034"/>
    </source>
</evidence>
<evidence type="ECO:0000256" key="10">
    <source>
        <dbReference type="ARBA" id="ARBA00023180"/>
    </source>
</evidence>
<evidence type="ECO:0000313" key="16">
    <source>
        <dbReference type="Proteomes" id="UP000824782"/>
    </source>
</evidence>
<sequence>MGCWVKGTCVPKVWIKCFEMRFLLVCFLFVLSDAARLLSFPGSTFCLDGEILIKKPKDVLQSAWQSPRVVDSSGSQVEDCHVLPDGSLLTIPERCINHETGRRVAHISLNNSSEMNTIYQISCPDEQADAKYGEPVIECNRQSMMATISRRLSDFDDEIIGTPPPSVWSLRINSTLVRLDVATARSLGYTLTTDASSLMIRAKFNAFGIKNVTHQGQSFYRGDISLIQVRGSQRITIDVTMICAAGPPVCDEERMTLWLPPAAGSLQLLYIGDVRVPLTPYTLQQQGMTVDTSNGIQLNITLAKLEVLQTPNKKSYRLPSLTLIIFVDGVRVPMTLSPECDPPSPVQETCTRDGFMVIEVFATSTTPVLNLTTVRVRDRTCPPVEETSTRVVFKFPLTDCGTTKRFVDGRMIYENEVSALWKNLPRRSISRDSELRQTVWCFYKGSGLEILNVSVATLPPPASSRNDGPLVLVINIYPDLAYQMPYRDDQYPLVKTLRDPIFLEVQVLNRNDPNIELFLEDCWATMSPDPKDLPQWNVVVDGCEESKDNYLTKFHPVDGSVPQAKYRKRFEVKAFAFMQGGELSNNLVYFHCSAIICNLNALDSPLCRKICLPSRKKRDDVFLNRHSNLASPPGPVLLLDSEPSLKSEDIQDVVKQVTVGVLPAFALVAVIVLVAMLISLIRKSKL</sequence>
<dbReference type="Gene3D" id="2.60.40.4100">
    <property type="entry name" value="Zona pellucida, ZP-C domain"/>
    <property type="match status" value="1"/>
</dbReference>
<evidence type="ECO:0000313" key="15">
    <source>
        <dbReference type="EMBL" id="KAG8558096.1"/>
    </source>
</evidence>
<dbReference type="Proteomes" id="UP000824782">
    <property type="component" value="Unassembled WGS sequence"/>
</dbReference>
<accession>A0AAV7AG57</accession>
<keyword evidence="11" id="KW-0278">Fertilization</keyword>